<evidence type="ECO:0000313" key="2">
    <source>
        <dbReference type="EMBL" id="OGL53813.1"/>
    </source>
</evidence>
<feature type="transmembrane region" description="Helical" evidence="1">
    <location>
        <begin position="153"/>
        <end position="178"/>
    </location>
</feature>
<feature type="transmembrane region" description="Helical" evidence="1">
    <location>
        <begin position="121"/>
        <end position="141"/>
    </location>
</feature>
<sequence length="263" mass="28109">MREVVTMWKYTKMVVLTALTAGVFAAILIPLKGIPIIPGSTELRPAAVIPVVFGILFGPAGAWGSAFGNLIGDFFGTLGIGSIFGFVGNFFFSLVAYKVYKPSIDNITNNSKNKRLKPKEFIKFASVGFLASCVCAEIIAWGLEVVGLLPFSWLGSIIFVNNFVMNVLIGPFILVLLYPRVMKWDLLWTDIMEKNDLPSSPIPFLGKLLIWVGGVGGLVAGISISTGVYGSSLFSTTAGTVGSMVVLAVTPCLLVLLIGCFLA</sequence>
<dbReference type="STRING" id="1817883.A3G31_01695"/>
<feature type="transmembrane region" description="Helical" evidence="1">
    <location>
        <begin position="74"/>
        <end position="100"/>
    </location>
</feature>
<keyword evidence="1" id="KW-0812">Transmembrane</keyword>
<dbReference type="Gene3D" id="1.10.1760.20">
    <property type="match status" value="1"/>
</dbReference>
<feature type="transmembrane region" description="Helical" evidence="1">
    <location>
        <begin position="241"/>
        <end position="262"/>
    </location>
</feature>
<evidence type="ECO:0008006" key="4">
    <source>
        <dbReference type="Google" id="ProtNLM"/>
    </source>
</evidence>
<accession>A0A1F7SJ62</accession>
<dbReference type="Pfam" id="PF06177">
    <property type="entry name" value="QueT"/>
    <property type="match status" value="1"/>
</dbReference>
<dbReference type="InterPro" id="IPR010387">
    <property type="entry name" value="QueT"/>
</dbReference>
<evidence type="ECO:0000313" key="3">
    <source>
        <dbReference type="Proteomes" id="UP000178082"/>
    </source>
</evidence>
<reference evidence="2 3" key="1">
    <citation type="journal article" date="2016" name="Nat. Commun.">
        <title>Thousands of microbial genomes shed light on interconnected biogeochemical processes in an aquifer system.</title>
        <authorList>
            <person name="Anantharaman K."/>
            <person name="Brown C.T."/>
            <person name="Hug L.A."/>
            <person name="Sharon I."/>
            <person name="Castelle C.J."/>
            <person name="Probst A.J."/>
            <person name="Thomas B.C."/>
            <person name="Singh A."/>
            <person name="Wilkins M.J."/>
            <person name="Karaoz U."/>
            <person name="Brodie E.L."/>
            <person name="Williams K.H."/>
            <person name="Hubbard S.S."/>
            <person name="Banfield J.F."/>
        </authorList>
    </citation>
    <scope>NUCLEOTIDE SEQUENCE [LARGE SCALE GENOMIC DNA]</scope>
</reference>
<feature type="transmembrane region" description="Helical" evidence="1">
    <location>
        <begin position="208"/>
        <end position="229"/>
    </location>
</feature>
<name>A0A1F7SJ62_9BACT</name>
<protein>
    <recommendedName>
        <fullName evidence="4">QueT transporter</fullName>
    </recommendedName>
</protein>
<gene>
    <name evidence="2" type="ORF">A3G31_01695</name>
</gene>
<dbReference type="Proteomes" id="UP000178082">
    <property type="component" value="Unassembled WGS sequence"/>
</dbReference>
<evidence type="ECO:0000256" key="1">
    <source>
        <dbReference type="SAM" id="Phobius"/>
    </source>
</evidence>
<organism evidence="2 3">
    <name type="scientific">Candidatus Schekmanbacteria bacterium RIFCSPLOWO2_12_FULL_38_15</name>
    <dbReference type="NCBI Taxonomy" id="1817883"/>
    <lineage>
        <taxon>Bacteria</taxon>
        <taxon>Candidatus Schekmaniibacteriota</taxon>
    </lineage>
</organism>
<dbReference type="EMBL" id="MGDI01000021">
    <property type="protein sequence ID" value="OGL53813.1"/>
    <property type="molecule type" value="Genomic_DNA"/>
</dbReference>
<dbReference type="AlphaFoldDB" id="A0A1F7SJ62"/>
<proteinExistence type="predicted"/>
<keyword evidence="1" id="KW-1133">Transmembrane helix</keyword>
<feature type="transmembrane region" description="Helical" evidence="1">
    <location>
        <begin position="12"/>
        <end position="31"/>
    </location>
</feature>
<keyword evidence="1" id="KW-0472">Membrane</keyword>
<comment type="caution">
    <text evidence="2">The sequence shown here is derived from an EMBL/GenBank/DDBJ whole genome shotgun (WGS) entry which is preliminary data.</text>
</comment>
<feature type="transmembrane region" description="Helical" evidence="1">
    <location>
        <begin position="43"/>
        <end position="62"/>
    </location>
</feature>